<protein>
    <submittedName>
        <fullName evidence="2">HsdR</fullName>
        <ecNumber evidence="2">3.1.21.3</ecNumber>
    </submittedName>
</protein>
<gene>
    <name evidence="2" type="primary">hsdR-2</name>
    <name evidence="2" type="ordered locus">LHK_01175</name>
</gene>
<dbReference type="STRING" id="557598.LHK_01175"/>
<evidence type="ECO:0000313" key="2">
    <source>
        <dbReference type="EMBL" id="ACO74166.1"/>
    </source>
</evidence>
<dbReference type="Proteomes" id="UP000002010">
    <property type="component" value="Chromosome"/>
</dbReference>
<organism evidence="2 3">
    <name type="scientific">Laribacter hongkongensis (strain HLHK9)</name>
    <dbReference type="NCBI Taxonomy" id="557598"/>
    <lineage>
        <taxon>Bacteria</taxon>
        <taxon>Pseudomonadati</taxon>
        <taxon>Pseudomonadota</taxon>
        <taxon>Betaproteobacteria</taxon>
        <taxon>Neisseriales</taxon>
        <taxon>Aquaspirillaceae</taxon>
        <taxon>Laribacter</taxon>
    </lineage>
</organism>
<evidence type="ECO:0000256" key="1">
    <source>
        <dbReference type="SAM" id="MobiDB-lite"/>
    </source>
</evidence>
<dbReference type="PANTHER" id="PTHR42927:SF1">
    <property type="entry name" value="HELICASE SUPERFAMILY 1 AND 2 DOMAIN-CONTAINING PROTEIN"/>
    <property type="match status" value="1"/>
</dbReference>
<dbReference type="EC" id="3.1.21.3" evidence="2"/>
<dbReference type="RefSeq" id="WP_012696653.1">
    <property type="nucleotide sequence ID" value="NC_012559.1"/>
</dbReference>
<reference evidence="2 3" key="1">
    <citation type="journal article" date="2009" name="PLoS Genet.">
        <title>The complete genome and proteome of Laribacter hongkongensis reveal potential mechanisms for adaptations to different temperatures and habitats.</title>
        <authorList>
            <person name="Woo P.C."/>
            <person name="Lau S.K."/>
            <person name="Tse H."/>
            <person name="Teng J.L."/>
            <person name="Curreem S.O."/>
            <person name="Tsang A.K."/>
            <person name="Fan R.Y."/>
            <person name="Wong G.K."/>
            <person name="Huang Y."/>
            <person name="Loman N.J."/>
            <person name="Snyder L.A."/>
            <person name="Cai J.J."/>
            <person name="Huang J.D."/>
            <person name="Mak W."/>
            <person name="Pallen M.J."/>
            <person name="Lok S."/>
            <person name="Yuen K.Y."/>
        </authorList>
    </citation>
    <scope>NUCLEOTIDE SEQUENCE [LARGE SCALE GENOMIC DNA]</scope>
    <source>
        <strain evidence="2 3">HLHK9</strain>
    </source>
</reference>
<name>C1D6Q9_LARHH</name>
<dbReference type="PANTHER" id="PTHR42927">
    <property type="entry name" value="HELICASE SUPERFAMILY 1 AND 2 DOMAIN-CONTAINING PROTEIN"/>
    <property type="match status" value="1"/>
</dbReference>
<dbReference type="EMBL" id="CP001154">
    <property type="protein sequence ID" value="ACO74166.1"/>
    <property type="molecule type" value="Genomic_DNA"/>
</dbReference>
<keyword evidence="3" id="KW-1185">Reference proteome</keyword>
<dbReference type="HOGENOM" id="CLU_1608782_0_0_4"/>
<dbReference type="InterPro" id="IPR027417">
    <property type="entry name" value="P-loop_NTPase"/>
</dbReference>
<dbReference type="Gene3D" id="3.40.50.300">
    <property type="entry name" value="P-loop containing nucleotide triphosphate hydrolases"/>
    <property type="match status" value="1"/>
</dbReference>
<dbReference type="GO" id="GO:0009035">
    <property type="term" value="F:type I site-specific deoxyribonuclease activity"/>
    <property type="evidence" value="ECO:0007669"/>
    <property type="project" value="UniProtKB-EC"/>
</dbReference>
<accession>C1D6Q9</accession>
<feature type="region of interest" description="Disordered" evidence="1">
    <location>
        <begin position="145"/>
        <end position="165"/>
    </location>
</feature>
<keyword evidence="2" id="KW-0378">Hydrolase</keyword>
<dbReference type="AlphaFoldDB" id="C1D6Q9"/>
<dbReference type="KEGG" id="lhk:LHK_01175"/>
<proteinExistence type="predicted"/>
<sequence length="165" mass="18436">MFGRFEVHLDGFIKRARQALSVSHLGLPLVEKRESGALSRLNRAYPGKDTTYILDFVNDPQDILKAFKTYYETAELEAATDPHQVFDLRAKLDAAGCHDEYEVDRVVKVELDPQGTQKQLSAAIAPVADRLLKRYAATQRDFRTAQATGNDKAERAAKDAAVVQE</sequence>
<dbReference type="eggNOG" id="COG0610">
    <property type="taxonomic scope" value="Bacteria"/>
</dbReference>
<evidence type="ECO:0000313" key="3">
    <source>
        <dbReference type="Proteomes" id="UP000002010"/>
    </source>
</evidence>